<proteinExistence type="predicted"/>
<evidence type="ECO:0000313" key="1">
    <source>
        <dbReference type="EMBL" id="KAE8409990.1"/>
    </source>
</evidence>
<organism evidence="1 2">
    <name type="scientific">Aspergillus pseudonomiae</name>
    <dbReference type="NCBI Taxonomy" id="1506151"/>
    <lineage>
        <taxon>Eukaryota</taxon>
        <taxon>Fungi</taxon>
        <taxon>Dikarya</taxon>
        <taxon>Ascomycota</taxon>
        <taxon>Pezizomycotina</taxon>
        <taxon>Eurotiomycetes</taxon>
        <taxon>Eurotiomycetidae</taxon>
        <taxon>Eurotiales</taxon>
        <taxon>Aspergillaceae</taxon>
        <taxon>Aspergillus</taxon>
        <taxon>Aspergillus subgen. Circumdati</taxon>
    </lineage>
</organism>
<evidence type="ECO:0000313" key="2">
    <source>
        <dbReference type="Proteomes" id="UP000325579"/>
    </source>
</evidence>
<accession>A0A5N7DU40</accession>
<dbReference type="Proteomes" id="UP000325579">
    <property type="component" value="Unassembled WGS sequence"/>
</dbReference>
<dbReference type="GeneID" id="43665195"/>
<dbReference type="EMBL" id="ML736738">
    <property type="protein sequence ID" value="KAE8409990.1"/>
    <property type="molecule type" value="Genomic_DNA"/>
</dbReference>
<gene>
    <name evidence="1" type="ORF">BDV37DRAFT_235500</name>
</gene>
<name>A0A5N7DU40_9EURO</name>
<protein>
    <submittedName>
        <fullName evidence="1">Uncharacterized protein</fullName>
    </submittedName>
</protein>
<reference evidence="1 2" key="1">
    <citation type="submission" date="2019-04" db="EMBL/GenBank/DDBJ databases">
        <authorList>
            <consortium name="DOE Joint Genome Institute"/>
            <person name="Mondo S."/>
            <person name="Kjaerbolling I."/>
            <person name="Vesth T."/>
            <person name="Frisvad J.C."/>
            <person name="Nybo J.L."/>
            <person name="Theobald S."/>
            <person name="Kildgaard S."/>
            <person name="Isbrandt T."/>
            <person name="Kuo A."/>
            <person name="Sato A."/>
            <person name="Lyhne E.K."/>
            <person name="Kogle M.E."/>
            <person name="Wiebenga A."/>
            <person name="Kun R.S."/>
            <person name="Lubbers R.J."/>
            <person name="Makela M.R."/>
            <person name="Barry K."/>
            <person name="Chovatia M."/>
            <person name="Clum A."/>
            <person name="Daum C."/>
            <person name="Haridas S."/>
            <person name="He G."/>
            <person name="LaButti K."/>
            <person name="Lipzen A."/>
            <person name="Riley R."/>
            <person name="Salamov A."/>
            <person name="Simmons B.A."/>
            <person name="Magnuson J.K."/>
            <person name="Henrissat B."/>
            <person name="Mortensen U.H."/>
            <person name="Larsen T.O."/>
            <person name="Devries R.P."/>
            <person name="Grigoriev I.V."/>
            <person name="Machida M."/>
            <person name="Baker S.E."/>
            <person name="Andersen M.R."/>
            <person name="Cantor M.N."/>
            <person name="Hua S.X."/>
        </authorList>
    </citation>
    <scope>NUCLEOTIDE SEQUENCE [LARGE SCALE GENOMIC DNA]</scope>
    <source>
        <strain evidence="1 2">CBS 119388</strain>
    </source>
</reference>
<sequence length="79" mass="8692">MPVDTLISLRVLRHSELILFVASILCFPLSPFGGMNSGDSSYASSPADNSLHSYTLVCGTKYQLGSVEYLLLMITRYTE</sequence>
<keyword evidence="2" id="KW-1185">Reference proteome</keyword>
<dbReference type="AlphaFoldDB" id="A0A5N7DU40"/>
<dbReference type="RefSeq" id="XP_031947309.1">
    <property type="nucleotide sequence ID" value="XM_032080504.1"/>
</dbReference>